<gene>
    <name evidence="1" type="ORF">ILUMI_24750</name>
</gene>
<organism evidence="1 2">
    <name type="scientific">Ignelater luminosus</name>
    <name type="common">Cucubano</name>
    <name type="synonym">Pyrophorus luminosus</name>
    <dbReference type="NCBI Taxonomy" id="2038154"/>
    <lineage>
        <taxon>Eukaryota</taxon>
        <taxon>Metazoa</taxon>
        <taxon>Ecdysozoa</taxon>
        <taxon>Arthropoda</taxon>
        <taxon>Hexapoda</taxon>
        <taxon>Insecta</taxon>
        <taxon>Pterygota</taxon>
        <taxon>Neoptera</taxon>
        <taxon>Endopterygota</taxon>
        <taxon>Coleoptera</taxon>
        <taxon>Polyphaga</taxon>
        <taxon>Elateriformia</taxon>
        <taxon>Elateroidea</taxon>
        <taxon>Elateridae</taxon>
        <taxon>Agrypninae</taxon>
        <taxon>Pyrophorini</taxon>
        <taxon>Ignelater</taxon>
    </lineage>
</organism>
<keyword evidence="2" id="KW-1185">Reference proteome</keyword>
<evidence type="ECO:0000313" key="1">
    <source>
        <dbReference type="EMBL" id="KAF2881428.1"/>
    </source>
</evidence>
<name>A0A8K0G0L3_IGNLU</name>
<dbReference type="Proteomes" id="UP000801492">
    <property type="component" value="Unassembled WGS sequence"/>
</dbReference>
<accession>A0A8K0G0L3</accession>
<sequence>MRCPLLSGRPRETQTKAIVKAVAKQIRRNSLRKQKILAREMKIPRRTISRNIKEEDLQLTVEALDSG</sequence>
<dbReference type="EMBL" id="VTPC01090740">
    <property type="protein sequence ID" value="KAF2881428.1"/>
    <property type="molecule type" value="Genomic_DNA"/>
</dbReference>
<dbReference type="AlphaFoldDB" id="A0A8K0G0L3"/>
<protein>
    <submittedName>
        <fullName evidence="1">Uncharacterized protein</fullName>
    </submittedName>
</protein>
<proteinExistence type="predicted"/>
<evidence type="ECO:0000313" key="2">
    <source>
        <dbReference type="Proteomes" id="UP000801492"/>
    </source>
</evidence>
<reference evidence="1" key="1">
    <citation type="submission" date="2019-08" db="EMBL/GenBank/DDBJ databases">
        <title>The genome of the North American firefly Photinus pyralis.</title>
        <authorList>
            <consortium name="Photinus pyralis genome working group"/>
            <person name="Fallon T.R."/>
            <person name="Sander Lower S.E."/>
            <person name="Weng J.-K."/>
        </authorList>
    </citation>
    <scope>NUCLEOTIDE SEQUENCE</scope>
    <source>
        <strain evidence="1">TRF0915ILg1</strain>
        <tissue evidence="1">Whole body</tissue>
    </source>
</reference>
<comment type="caution">
    <text evidence="1">The sequence shown here is derived from an EMBL/GenBank/DDBJ whole genome shotgun (WGS) entry which is preliminary data.</text>
</comment>
<dbReference type="OrthoDB" id="10006939at2759"/>